<evidence type="ECO:0000313" key="4">
    <source>
        <dbReference type="RefSeq" id="XP_027578643.2"/>
    </source>
</evidence>
<keyword evidence="1" id="KW-0472">Membrane</keyword>
<evidence type="ECO:0000256" key="2">
    <source>
        <dbReference type="SAM" id="SignalP"/>
    </source>
</evidence>
<feature type="transmembrane region" description="Helical" evidence="1">
    <location>
        <begin position="61"/>
        <end position="83"/>
    </location>
</feature>
<dbReference type="GeneID" id="113988865"/>
<proteinExistence type="predicted"/>
<keyword evidence="2" id="KW-0732">Signal</keyword>
<gene>
    <name evidence="4" type="primary">LOC113988865</name>
</gene>
<dbReference type="InParanoid" id="A0A6J2GU59"/>
<feature type="signal peptide" evidence="2">
    <location>
        <begin position="1"/>
        <end position="21"/>
    </location>
</feature>
<evidence type="ECO:0000313" key="3">
    <source>
        <dbReference type="Proteomes" id="UP000504627"/>
    </source>
</evidence>
<dbReference type="Proteomes" id="UP000504627">
    <property type="component" value="Unplaced"/>
</dbReference>
<dbReference type="AlphaFoldDB" id="A0A6J2GU59"/>
<name>A0A6J2GU59_9PASS</name>
<keyword evidence="3" id="KW-1185">Reference proteome</keyword>
<evidence type="ECO:0000256" key="1">
    <source>
        <dbReference type="SAM" id="Phobius"/>
    </source>
</evidence>
<protein>
    <submittedName>
        <fullName evidence="4">Inositol 1,4,5-trisphosphate receptor-interacting protein-like 1</fullName>
    </submittedName>
</protein>
<keyword evidence="1" id="KW-0812">Transmembrane</keyword>
<keyword evidence="1" id="KW-1133">Transmembrane helix</keyword>
<accession>A0A6J2GU59</accession>
<feature type="chain" id="PRO_5030156958" evidence="2">
    <location>
        <begin position="22"/>
        <end position="311"/>
    </location>
</feature>
<sequence>MDSALVLLLAVLAVLPKPTHDRPSDAVAVERMKRRQMFLEEKMSELWEEMEWRRALEKVPLLWILQHWLFWAAAAAVLCWLAWRRQRDSWRGEEEEELGAAAGAVRPFPELSRSPLQQLPYMGRTLKKLVRDLLEVCQVLSQNTFMPELHPATQKQGTMESWSDLGHQIVYQLVVFLRPPPRHSFQLPPPDGKNVPERCSNIRVVLECSCSSTTGETSCFVHPTHDAQPSRLLRTLCTDSHLEVQKVAGWVQDLVEAAWERLPQWHDWKLQLLPSSRSCRLLLTGPCEVQLCAELILALRQGRPGNFLVLE</sequence>
<organism evidence="3 4">
    <name type="scientific">Pipra filicauda</name>
    <name type="common">Wire-tailed manakin</name>
    <dbReference type="NCBI Taxonomy" id="649802"/>
    <lineage>
        <taxon>Eukaryota</taxon>
        <taxon>Metazoa</taxon>
        <taxon>Chordata</taxon>
        <taxon>Craniata</taxon>
        <taxon>Vertebrata</taxon>
        <taxon>Euteleostomi</taxon>
        <taxon>Archelosauria</taxon>
        <taxon>Archosauria</taxon>
        <taxon>Dinosauria</taxon>
        <taxon>Saurischia</taxon>
        <taxon>Theropoda</taxon>
        <taxon>Coelurosauria</taxon>
        <taxon>Aves</taxon>
        <taxon>Neognathae</taxon>
        <taxon>Neoaves</taxon>
        <taxon>Telluraves</taxon>
        <taxon>Australaves</taxon>
        <taxon>Passeriformes</taxon>
        <taxon>Pipridae</taxon>
        <taxon>Pipra</taxon>
    </lineage>
</organism>
<reference evidence="4" key="1">
    <citation type="submission" date="2025-08" db="UniProtKB">
        <authorList>
            <consortium name="RefSeq"/>
        </authorList>
    </citation>
    <scope>IDENTIFICATION</scope>
    <source>
        <tissue evidence="4">Muscle</tissue>
    </source>
</reference>
<dbReference type="RefSeq" id="XP_027578643.2">
    <property type="nucleotide sequence ID" value="XM_027722842.2"/>
</dbReference>